<comment type="similarity">
    <text evidence="1">Belongs to the TolB family.</text>
</comment>
<dbReference type="STRING" id="518766.Rmar_1039"/>
<evidence type="ECO:0000313" key="4">
    <source>
        <dbReference type="Proteomes" id="UP000002221"/>
    </source>
</evidence>
<accession>D0MHH4</accession>
<dbReference type="HOGENOM" id="CLU_048333_0_0_10"/>
<dbReference type="SUPFAM" id="SSF82171">
    <property type="entry name" value="DPP6 N-terminal domain-like"/>
    <property type="match status" value="1"/>
</dbReference>
<dbReference type="OrthoDB" id="9815657at2"/>
<dbReference type="AlphaFoldDB" id="D0MHH4"/>
<feature type="signal peptide" evidence="2">
    <location>
        <begin position="1"/>
        <end position="28"/>
    </location>
</feature>
<dbReference type="Gene3D" id="2.120.10.30">
    <property type="entry name" value="TolB, C-terminal domain"/>
    <property type="match status" value="3"/>
</dbReference>
<evidence type="ECO:0000256" key="2">
    <source>
        <dbReference type="SAM" id="SignalP"/>
    </source>
</evidence>
<organism evidence="3 4">
    <name type="scientific">Rhodothermus marinus (strain ATCC 43812 / DSM 4252 / R-10)</name>
    <name type="common">Rhodothermus obamensis</name>
    <dbReference type="NCBI Taxonomy" id="518766"/>
    <lineage>
        <taxon>Bacteria</taxon>
        <taxon>Pseudomonadati</taxon>
        <taxon>Rhodothermota</taxon>
        <taxon>Rhodothermia</taxon>
        <taxon>Rhodothermales</taxon>
        <taxon>Rhodothermaceae</taxon>
        <taxon>Rhodothermus</taxon>
    </lineage>
</organism>
<protein>
    <submittedName>
        <fullName evidence="3">WD40 domain-containing protein</fullName>
    </submittedName>
</protein>
<name>D0MHH4_RHOM4</name>
<evidence type="ECO:0000313" key="3">
    <source>
        <dbReference type="EMBL" id="ACY47932.1"/>
    </source>
</evidence>
<keyword evidence="2" id="KW-0732">Signal</keyword>
<dbReference type="RefSeq" id="WP_012843544.1">
    <property type="nucleotide sequence ID" value="NC_013501.1"/>
</dbReference>
<dbReference type="InterPro" id="IPR011659">
    <property type="entry name" value="WD40"/>
</dbReference>
<dbReference type="InterPro" id="IPR011042">
    <property type="entry name" value="6-blade_b-propeller_TolB-like"/>
</dbReference>
<sequence>MLTVRSVFLISLLIVPACTPNSSPPAEAYDPASDSLRFPGEVHLRNIRQLTFGGNNAEAYWSYDDRYLVFQSDWAAINPQGCDQIFLMRADGRPLANGERYRLLSTGKGRTTCAYFLPDGRVLYASTHAAGPECPPVQRTAEGRYVWPVYDTYDIYITDTTGAEPELLIGGPGYDAEATVSPDGRYVVFTSSRTGDLELWRYDLQTGELLQLTHELGYDGGAFFSPDGSKIVWRASRPTGEAAERYRRLLAQGLVEPTDMDLFVADADGSNPRRVIQLPGSQWAPYFHPDGERIIFASNHHTEGGRLFDLFLIRLDGTGLEQITHSGTFDAFPMFSRDGKRLVFASNRNARGEPSRETNIFVADWVEHPEPVDLNFGRE</sequence>
<feature type="chain" id="PRO_5003011140" evidence="2">
    <location>
        <begin position="29"/>
        <end position="379"/>
    </location>
</feature>
<keyword evidence="4" id="KW-1185">Reference proteome</keyword>
<dbReference type="EMBL" id="CP001807">
    <property type="protein sequence ID" value="ACY47932.1"/>
    <property type="molecule type" value="Genomic_DNA"/>
</dbReference>
<evidence type="ECO:0000256" key="1">
    <source>
        <dbReference type="ARBA" id="ARBA00009820"/>
    </source>
</evidence>
<reference evidence="3 4" key="1">
    <citation type="journal article" date="2009" name="Stand. Genomic Sci.">
        <title>Complete genome sequence of Rhodothermus marinus type strain (R-10).</title>
        <authorList>
            <person name="Nolan M."/>
            <person name="Tindall B.J."/>
            <person name="Pomrenke H."/>
            <person name="Lapidus A."/>
            <person name="Copeland A."/>
            <person name="Glavina Del Rio T."/>
            <person name="Lucas S."/>
            <person name="Chen F."/>
            <person name="Tice H."/>
            <person name="Cheng J.F."/>
            <person name="Saunders E."/>
            <person name="Han C."/>
            <person name="Bruce D."/>
            <person name="Goodwin L."/>
            <person name="Chain P."/>
            <person name="Pitluck S."/>
            <person name="Ovchinikova G."/>
            <person name="Pati A."/>
            <person name="Ivanova N."/>
            <person name="Mavromatis K."/>
            <person name="Chen A."/>
            <person name="Palaniappan K."/>
            <person name="Land M."/>
            <person name="Hauser L."/>
            <person name="Chang Y.J."/>
            <person name="Jeffries C.D."/>
            <person name="Brettin T."/>
            <person name="Goker M."/>
            <person name="Bristow J."/>
            <person name="Eisen J.A."/>
            <person name="Markowitz V."/>
            <person name="Hugenholtz P."/>
            <person name="Kyrpides N.C."/>
            <person name="Klenk H.P."/>
            <person name="Detter J.C."/>
        </authorList>
    </citation>
    <scope>NUCLEOTIDE SEQUENCE [LARGE SCALE GENOMIC DNA]</scope>
    <source>
        <strain evidence="4">ATCC 43812 / DSM 4252 / R-10</strain>
    </source>
</reference>
<dbReference type="Pfam" id="PF07676">
    <property type="entry name" value="PD40"/>
    <property type="match status" value="4"/>
</dbReference>
<dbReference type="KEGG" id="rmr:Rmar_1039"/>
<dbReference type="PANTHER" id="PTHR36842">
    <property type="entry name" value="PROTEIN TOLB HOMOLOG"/>
    <property type="match status" value="1"/>
</dbReference>
<dbReference type="Proteomes" id="UP000002221">
    <property type="component" value="Chromosome"/>
</dbReference>
<proteinExistence type="inferred from homology"/>
<dbReference type="PANTHER" id="PTHR36842:SF1">
    <property type="entry name" value="PROTEIN TOLB"/>
    <property type="match status" value="1"/>
</dbReference>
<dbReference type="eggNOG" id="COG0823">
    <property type="taxonomic scope" value="Bacteria"/>
</dbReference>
<gene>
    <name evidence="3" type="ordered locus">Rmar_1039</name>
</gene>